<gene>
    <name evidence="2" type="ORF">SAMN02745120_0533</name>
</gene>
<dbReference type="PANTHER" id="PTHR41373:SF1">
    <property type="entry name" value="PHOSPHATIDYLGLYCEROL LYSYLTRANSFERASE C-TERMINAL DOMAIN-CONTAINING PROTEIN"/>
    <property type="match status" value="1"/>
</dbReference>
<accession>A0A1T4ZY43</accession>
<evidence type="ECO:0000259" key="1">
    <source>
        <dbReference type="Pfam" id="PF09924"/>
    </source>
</evidence>
<dbReference type="Gene3D" id="3.40.630.30">
    <property type="match status" value="1"/>
</dbReference>
<dbReference type="EMBL" id="FUYN01000001">
    <property type="protein sequence ID" value="SKB27650.1"/>
    <property type="molecule type" value="Genomic_DNA"/>
</dbReference>
<dbReference type="PIRSF" id="PIRSF018688">
    <property type="entry name" value="UCP018688"/>
    <property type="match status" value="1"/>
</dbReference>
<dbReference type="AlphaFoldDB" id="A0A1T4ZY43"/>
<keyword evidence="3" id="KW-1185">Reference proteome</keyword>
<reference evidence="3" key="1">
    <citation type="submission" date="2017-02" db="EMBL/GenBank/DDBJ databases">
        <authorList>
            <person name="Varghese N."/>
            <person name="Submissions S."/>
        </authorList>
    </citation>
    <scope>NUCLEOTIDE SEQUENCE [LARGE SCALE GENOMIC DNA]</scope>
    <source>
        <strain evidence="3">ATCC 35199</strain>
    </source>
</reference>
<dbReference type="Pfam" id="PF09924">
    <property type="entry name" value="LPG_synthase_C"/>
    <property type="match status" value="1"/>
</dbReference>
<dbReference type="OrthoDB" id="9765580at2"/>
<dbReference type="InterPro" id="IPR016181">
    <property type="entry name" value="Acyl_CoA_acyltransferase"/>
</dbReference>
<dbReference type="PANTHER" id="PTHR41373">
    <property type="entry name" value="DUF2156 DOMAIN-CONTAINING PROTEIN"/>
    <property type="match status" value="1"/>
</dbReference>
<dbReference type="Proteomes" id="UP000243406">
    <property type="component" value="Unassembled WGS sequence"/>
</dbReference>
<protein>
    <recommendedName>
        <fullName evidence="1">Phosphatidylglycerol lysyltransferase C-terminal domain-containing protein</fullName>
    </recommendedName>
</protein>
<feature type="domain" description="Phosphatidylglycerol lysyltransferase C-terminal" evidence="1">
    <location>
        <begin position="26"/>
        <end position="297"/>
    </location>
</feature>
<dbReference type="InterPro" id="IPR016732">
    <property type="entry name" value="UCP018688"/>
</dbReference>
<name>A0A1T4ZY43_9FIRM</name>
<dbReference type="InterPro" id="IPR024320">
    <property type="entry name" value="LPG_synthase_C"/>
</dbReference>
<proteinExistence type="predicted"/>
<dbReference type="SUPFAM" id="SSF55729">
    <property type="entry name" value="Acyl-CoA N-acyltransferases (Nat)"/>
    <property type="match status" value="2"/>
</dbReference>
<organism evidence="2 3">
    <name type="scientific">Acetoanaerobium noterae</name>
    <dbReference type="NCBI Taxonomy" id="745369"/>
    <lineage>
        <taxon>Bacteria</taxon>
        <taxon>Bacillati</taxon>
        <taxon>Bacillota</taxon>
        <taxon>Clostridia</taxon>
        <taxon>Peptostreptococcales</taxon>
        <taxon>Filifactoraceae</taxon>
        <taxon>Acetoanaerobium</taxon>
    </lineage>
</organism>
<evidence type="ECO:0000313" key="2">
    <source>
        <dbReference type="EMBL" id="SKB27650.1"/>
    </source>
</evidence>
<dbReference type="RefSeq" id="WP_079588507.1">
    <property type="nucleotide sequence ID" value="NZ_CP154629.1"/>
</dbReference>
<evidence type="ECO:0000313" key="3">
    <source>
        <dbReference type="Proteomes" id="UP000243406"/>
    </source>
</evidence>
<sequence length="300" mass="35655">MEDECKLKPIGINSKDELEEYFNKVRYEACEYSFMTIYMWQHVFNTSYMIEDGYLNIFGRVNDSYFAIQPITEPENYQKAFEAIEGCFNGLEQKLILRAVTKPWVEYLSQKYPDRFEIIEERDSHDYFYEAEKLRTLSGRKYHSKKNHYNSFLKEYGDRFEYRRLGCKDFPEAIALMERWAEDKEKDQHLVGERLAVEKVFKNYPKLTETKVGGIYIDNNLEAFTFGELLNPDTVVVHVEKANPEIRGLYTAINKLFLENEFPDVEFVNREEDLGLEGLRQAKLSYKPIKLVEKYTLIEK</sequence>